<dbReference type="Proteomes" id="UP001221597">
    <property type="component" value="Chromosome"/>
</dbReference>
<accession>A0ABY8IYK8</accession>
<keyword evidence="2" id="KW-0564">Palmitate</keyword>
<feature type="signal peptide" evidence="4">
    <location>
        <begin position="1"/>
        <end position="19"/>
    </location>
</feature>
<dbReference type="PROSITE" id="PS51257">
    <property type="entry name" value="PROKAR_LIPOPROTEIN"/>
    <property type="match status" value="1"/>
</dbReference>
<evidence type="ECO:0000256" key="3">
    <source>
        <dbReference type="ARBA" id="ARBA00023288"/>
    </source>
</evidence>
<protein>
    <submittedName>
        <fullName evidence="6">Ectoine/hydroxyectoine ABC transporter substrate-binding protein EhuB</fullName>
    </submittedName>
</protein>
<evidence type="ECO:0000256" key="2">
    <source>
        <dbReference type="ARBA" id="ARBA00023139"/>
    </source>
</evidence>
<dbReference type="RefSeq" id="WP_283077129.1">
    <property type="nucleotide sequence ID" value="NZ_CP121671.1"/>
</dbReference>
<dbReference type="InterPro" id="IPR001638">
    <property type="entry name" value="Solute-binding_3/MltF_N"/>
</dbReference>
<proteinExistence type="predicted"/>
<feature type="chain" id="PRO_5045111840" evidence="4">
    <location>
        <begin position="20"/>
        <end position="294"/>
    </location>
</feature>
<evidence type="ECO:0000259" key="5">
    <source>
        <dbReference type="SMART" id="SM00062"/>
    </source>
</evidence>
<reference evidence="6 7" key="1">
    <citation type="submission" date="2023-04" db="EMBL/GenBank/DDBJ databases">
        <title>Genome sequence of Halobacillus naozhouensis KACC 21980.</title>
        <authorList>
            <person name="Kim S."/>
            <person name="Heo J."/>
            <person name="Kwon S.-W."/>
        </authorList>
    </citation>
    <scope>NUCLEOTIDE SEQUENCE [LARGE SCALE GENOMIC DNA]</scope>
    <source>
        <strain evidence="6 7">KCTC 13234</strain>
    </source>
</reference>
<keyword evidence="3" id="KW-0449">Lipoprotein</keyword>
<dbReference type="SUPFAM" id="SSF53850">
    <property type="entry name" value="Periplasmic binding protein-like II"/>
    <property type="match status" value="1"/>
</dbReference>
<keyword evidence="7" id="KW-1185">Reference proteome</keyword>
<dbReference type="PANTHER" id="PTHR35936:SF17">
    <property type="entry name" value="ARGININE-BINDING EXTRACELLULAR PROTEIN ARTP"/>
    <property type="match status" value="1"/>
</dbReference>
<evidence type="ECO:0000256" key="1">
    <source>
        <dbReference type="ARBA" id="ARBA00022729"/>
    </source>
</evidence>
<evidence type="ECO:0000313" key="7">
    <source>
        <dbReference type="Proteomes" id="UP001221597"/>
    </source>
</evidence>
<dbReference type="SMART" id="SM00062">
    <property type="entry name" value="PBPb"/>
    <property type="match status" value="1"/>
</dbReference>
<dbReference type="PANTHER" id="PTHR35936">
    <property type="entry name" value="MEMBRANE-BOUND LYTIC MUREIN TRANSGLYCOSYLASE F"/>
    <property type="match status" value="1"/>
</dbReference>
<feature type="domain" description="Solute-binding protein family 3/N-terminal" evidence="5">
    <location>
        <begin position="46"/>
        <end position="279"/>
    </location>
</feature>
<dbReference type="Pfam" id="PF00497">
    <property type="entry name" value="SBP_bac_3"/>
    <property type="match status" value="1"/>
</dbReference>
<evidence type="ECO:0000256" key="4">
    <source>
        <dbReference type="SAM" id="SignalP"/>
    </source>
</evidence>
<dbReference type="Gene3D" id="3.40.190.10">
    <property type="entry name" value="Periplasmic binding protein-like II"/>
    <property type="match status" value="2"/>
</dbReference>
<gene>
    <name evidence="6" type="primary">ehuB</name>
    <name evidence="6" type="ORF">P9989_01765</name>
</gene>
<sequence length="294" mass="31448">MKKRLLSILMIAFSIMLLAACGSEESNGNGSDGGDSALAKIKEQGYVTVGFANEAPYAYKEGDELKGVAVEIAKAAFANMGVEEVRGEIAEWKQLIPGVKTGKFDVITAAMAIKPNRCEQIDFGMPGIKYGEGMVVEKGNPLSLTSYKDIAENPDVKVAVMSGATEVDFLKSAGVSEDQIETYPDIAATLDAVKTGRAQATTATELTVKKAMKSTGGESLEYVEEFKQPDVEGVPSYGAAGFSQDSDELREAYNEELKKMKESGELAEIVNSVEFFGDGNLITEDITVEELCKG</sequence>
<dbReference type="NCBIfam" id="TIGR02995">
    <property type="entry name" value="ectoine_ehuB"/>
    <property type="match status" value="1"/>
</dbReference>
<dbReference type="InterPro" id="IPR014337">
    <property type="entry name" value="Ectoine_EhuB"/>
</dbReference>
<dbReference type="CDD" id="cd01002">
    <property type="entry name" value="PBP2_Ehub_like"/>
    <property type="match status" value="1"/>
</dbReference>
<dbReference type="EMBL" id="CP121671">
    <property type="protein sequence ID" value="WFT75160.1"/>
    <property type="molecule type" value="Genomic_DNA"/>
</dbReference>
<name>A0ABY8IYK8_9BACI</name>
<keyword evidence="1 4" id="KW-0732">Signal</keyword>
<evidence type="ECO:0000313" key="6">
    <source>
        <dbReference type="EMBL" id="WFT75160.1"/>
    </source>
</evidence>
<organism evidence="6 7">
    <name type="scientific">Halobacillus naozhouensis</name>
    <dbReference type="NCBI Taxonomy" id="554880"/>
    <lineage>
        <taxon>Bacteria</taxon>
        <taxon>Bacillati</taxon>
        <taxon>Bacillota</taxon>
        <taxon>Bacilli</taxon>
        <taxon>Bacillales</taxon>
        <taxon>Bacillaceae</taxon>
        <taxon>Halobacillus</taxon>
    </lineage>
</organism>